<organism evidence="1 2">
    <name type="scientific">Methylobacterium symbioticum</name>
    <dbReference type="NCBI Taxonomy" id="2584084"/>
    <lineage>
        <taxon>Bacteria</taxon>
        <taxon>Pseudomonadati</taxon>
        <taxon>Pseudomonadota</taxon>
        <taxon>Alphaproteobacteria</taxon>
        <taxon>Hyphomicrobiales</taxon>
        <taxon>Methylobacteriaceae</taxon>
        <taxon>Methylobacterium</taxon>
    </lineage>
</organism>
<dbReference type="Proteomes" id="UP000410984">
    <property type="component" value="Unassembled WGS sequence"/>
</dbReference>
<dbReference type="AlphaFoldDB" id="A0A509EGP2"/>
<evidence type="ECO:0000313" key="2">
    <source>
        <dbReference type="Proteomes" id="UP000410984"/>
    </source>
</evidence>
<sequence length="76" mass="8178">MARHRADGLDRRLAAKGGSADEWLRLVRSYSALGERERAAQVLERARMALAADSAAGGRLDLLARELGLPGRPGKP</sequence>
<protein>
    <submittedName>
        <fullName evidence="1">Uncharacterized protein</fullName>
    </submittedName>
</protein>
<name>A0A509EGP2_9HYPH</name>
<evidence type="ECO:0000313" key="1">
    <source>
        <dbReference type="EMBL" id="VUD73320.1"/>
    </source>
</evidence>
<accession>A0A509EGP2</accession>
<dbReference type="EMBL" id="CABFPH010000066">
    <property type="protein sequence ID" value="VUD73320.1"/>
    <property type="molecule type" value="Genomic_DNA"/>
</dbReference>
<reference evidence="1 2" key="1">
    <citation type="submission" date="2019-06" db="EMBL/GenBank/DDBJ databases">
        <authorList>
            <person name="Rodrigo-Torres L."/>
            <person name="Arahal R. D."/>
            <person name="Lucena T."/>
        </authorList>
    </citation>
    <scope>NUCLEOTIDE SEQUENCE [LARGE SCALE GENOMIC DNA]</scope>
    <source>
        <strain evidence="1 2">SB0023/3</strain>
    </source>
</reference>
<gene>
    <name evidence="1" type="ORF">MET9862_03935</name>
</gene>
<proteinExistence type="predicted"/>
<keyword evidence="2" id="KW-1185">Reference proteome</keyword>